<keyword evidence="8" id="KW-1015">Disulfide bond</keyword>
<evidence type="ECO:0000256" key="8">
    <source>
        <dbReference type="ARBA" id="ARBA00023157"/>
    </source>
</evidence>
<dbReference type="InterPro" id="IPR008754">
    <property type="entry name" value="Peptidase_M43"/>
</dbReference>
<dbReference type="OrthoDB" id="536211at2759"/>
<dbReference type="GO" id="GO:0006508">
    <property type="term" value="P:proteolysis"/>
    <property type="evidence" value="ECO:0007669"/>
    <property type="project" value="UniProtKB-KW"/>
</dbReference>
<keyword evidence="6" id="KW-0862">Zinc</keyword>
<evidence type="ECO:0000256" key="3">
    <source>
        <dbReference type="ARBA" id="ARBA00022723"/>
    </source>
</evidence>
<keyword evidence="11" id="KW-1185">Reference proteome</keyword>
<sequence length="236" mass="25756">MTVSNDTDARTATAPIPVFWHVIYSNGTPQGGFLSTAQIAAQIAVLNRDYRPSGFFWQLAGIDRTLNADWFNNVFSNTPQERDMKARLRKGGPGTLNVYSVGFVNTSPLLGYATFPWSYASNRINDGVVLNYRSLPGGNLPQYNLGRTLVHEVGHWLGLFHTFQGGCTGSGDGVADTPAEQSPAFGCPVARDTCPGGGPDPIRNYMDYTDDACMNQFSRGQVQRFTAFAATYRGIH</sequence>
<organism evidence="10 11">
    <name type="scientific">Amanita thiersii Skay4041</name>
    <dbReference type="NCBI Taxonomy" id="703135"/>
    <lineage>
        <taxon>Eukaryota</taxon>
        <taxon>Fungi</taxon>
        <taxon>Dikarya</taxon>
        <taxon>Basidiomycota</taxon>
        <taxon>Agaricomycotina</taxon>
        <taxon>Agaricomycetes</taxon>
        <taxon>Agaricomycetidae</taxon>
        <taxon>Agaricales</taxon>
        <taxon>Pluteineae</taxon>
        <taxon>Amanitaceae</taxon>
        <taxon>Amanita</taxon>
    </lineage>
</organism>
<gene>
    <name evidence="10" type="ORF">AMATHDRAFT_71591</name>
</gene>
<dbReference type="EMBL" id="KZ302342">
    <property type="protein sequence ID" value="PFH45545.1"/>
    <property type="molecule type" value="Genomic_DNA"/>
</dbReference>
<dbReference type="Gene3D" id="3.40.390.10">
    <property type="entry name" value="Collagenase (Catalytic Domain)"/>
    <property type="match status" value="1"/>
</dbReference>
<evidence type="ECO:0000256" key="4">
    <source>
        <dbReference type="ARBA" id="ARBA00022729"/>
    </source>
</evidence>
<evidence type="ECO:0000256" key="1">
    <source>
        <dbReference type="ARBA" id="ARBA00008721"/>
    </source>
</evidence>
<keyword evidence="5" id="KW-0378">Hydrolase</keyword>
<dbReference type="InterPro" id="IPR024079">
    <property type="entry name" value="MetalloPept_cat_dom_sf"/>
</dbReference>
<evidence type="ECO:0000313" key="11">
    <source>
        <dbReference type="Proteomes" id="UP000242287"/>
    </source>
</evidence>
<dbReference type="STRING" id="703135.A0A2A9N6E3"/>
<protein>
    <recommendedName>
        <fullName evidence="9">Peptidase M43 pregnancy-associated plasma-A domain-containing protein</fullName>
    </recommendedName>
</protein>
<keyword evidence="2" id="KW-0645">Protease</keyword>
<dbReference type="GO" id="GO:0046872">
    <property type="term" value="F:metal ion binding"/>
    <property type="evidence" value="ECO:0007669"/>
    <property type="project" value="UniProtKB-KW"/>
</dbReference>
<accession>A0A2A9N6E3</accession>
<dbReference type="PANTHER" id="PTHR47466">
    <property type="match status" value="1"/>
</dbReference>
<keyword evidence="3" id="KW-0479">Metal-binding</keyword>
<feature type="domain" description="Peptidase M43 pregnancy-associated plasma-A" evidence="9">
    <location>
        <begin position="111"/>
        <end position="228"/>
    </location>
</feature>
<dbReference type="Pfam" id="PF05572">
    <property type="entry name" value="Peptidase_M43"/>
    <property type="match status" value="1"/>
</dbReference>
<reference evidence="10 11" key="1">
    <citation type="submission" date="2014-02" db="EMBL/GenBank/DDBJ databases">
        <title>Transposable element dynamics among asymbiotic and ectomycorrhizal Amanita fungi.</title>
        <authorList>
            <consortium name="DOE Joint Genome Institute"/>
            <person name="Hess J."/>
            <person name="Skrede I."/>
            <person name="Wolfe B."/>
            <person name="LaButti K."/>
            <person name="Ohm R.A."/>
            <person name="Grigoriev I.V."/>
            <person name="Pringle A."/>
        </authorList>
    </citation>
    <scope>NUCLEOTIDE SEQUENCE [LARGE SCALE GENOMIC DNA]</scope>
    <source>
        <strain evidence="10 11">SKay4041</strain>
    </source>
</reference>
<evidence type="ECO:0000256" key="7">
    <source>
        <dbReference type="ARBA" id="ARBA00023049"/>
    </source>
</evidence>
<evidence type="ECO:0000256" key="5">
    <source>
        <dbReference type="ARBA" id="ARBA00022801"/>
    </source>
</evidence>
<proteinExistence type="inferred from homology"/>
<comment type="similarity">
    <text evidence="1">Belongs to the peptidase M43B family.</text>
</comment>
<dbReference type="CDD" id="cd04275">
    <property type="entry name" value="ZnMc_pappalysin_like"/>
    <property type="match status" value="1"/>
</dbReference>
<dbReference type="PANTHER" id="PTHR47466:SF1">
    <property type="entry name" value="METALLOPROTEASE MEP1 (AFU_ORTHOLOGUE AFUA_1G07730)-RELATED"/>
    <property type="match status" value="1"/>
</dbReference>
<dbReference type="Proteomes" id="UP000242287">
    <property type="component" value="Unassembled WGS sequence"/>
</dbReference>
<dbReference type="AlphaFoldDB" id="A0A2A9N6E3"/>
<name>A0A2A9N6E3_9AGAR</name>
<evidence type="ECO:0000313" key="10">
    <source>
        <dbReference type="EMBL" id="PFH45545.1"/>
    </source>
</evidence>
<evidence type="ECO:0000256" key="6">
    <source>
        <dbReference type="ARBA" id="ARBA00022833"/>
    </source>
</evidence>
<keyword evidence="7" id="KW-0482">Metalloprotease</keyword>
<evidence type="ECO:0000259" key="9">
    <source>
        <dbReference type="Pfam" id="PF05572"/>
    </source>
</evidence>
<dbReference type="SUPFAM" id="SSF55486">
    <property type="entry name" value="Metalloproteases ('zincins'), catalytic domain"/>
    <property type="match status" value="1"/>
</dbReference>
<evidence type="ECO:0000256" key="2">
    <source>
        <dbReference type="ARBA" id="ARBA00022670"/>
    </source>
</evidence>
<dbReference type="GO" id="GO:0008237">
    <property type="term" value="F:metallopeptidase activity"/>
    <property type="evidence" value="ECO:0007669"/>
    <property type="project" value="UniProtKB-KW"/>
</dbReference>
<keyword evidence="4" id="KW-0732">Signal</keyword>